<dbReference type="EMBL" id="JAGMUU010000006">
    <property type="protein sequence ID" value="KAH7150120.1"/>
    <property type="molecule type" value="Genomic_DNA"/>
</dbReference>
<dbReference type="AlphaFoldDB" id="A0A9P9F2N5"/>
<accession>A0A9P9F2N5</accession>
<protein>
    <recommendedName>
        <fullName evidence="4">Secreted protein</fullName>
    </recommendedName>
</protein>
<feature type="chain" id="PRO_5040441584" description="Secreted protein" evidence="1">
    <location>
        <begin position="23"/>
        <end position="141"/>
    </location>
</feature>
<keyword evidence="1" id="KW-0732">Signal</keyword>
<evidence type="ECO:0000313" key="3">
    <source>
        <dbReference type="Proteomes" id="UP000717696"/>
    </source>
</evidence>
<feature type="signal peptide" evidence="1">
    <location>
        <begin position="1"/>
        <end position="22"/>
    </location>
</feature>
<organism evidence="2 3">
    <name type="scientific">Dactylonectria estremocensis</name>
    <dbReference type="NCBI Taxonomy" id="1079267"/>
    <lineage>
        <taxon>Eukaryota</taxon>
        <taxon>Fungi</taxon>
        <taxon>Dikarya</taxon>
        <taxon>Ascomycota</taxon>
        <taxon>Pezizomycotina</taxon>
        <taxon>Sordariomycetes</taxon>
        <taxon>Hypocreomycetidae</taxon>
        <taxon>Hypocreales</taxon>
        <taxon>Nectriaceae</taxon>
        <taxon>Dactylonectria</taxon>
    </lineage>
</organism>
<evidence type="ECO:0000256" key="1">
    <source>
        <dbReference type="SAM" id="SignalP"/>
    </source>
</evidence>
<evidence type="ECO:0000313" key="2">
    <source>
        <dbReference type="EMBL" id="KAH7150120.1"/>
    </source>
</evidence>
<gene>
    <name evidence="2" type="ORF">B0J13DRAFT_284046</name>
</gene>
<evidence type="ECO:0008006" key="4">
    <source>
        <dbReference type="Google" id="ProtNLM"/>
    </source>
</evidence>
<sequence>MGPPSPLCRGISILMLTAGIVASSGNRGFCNARLQTMAVFPIWHQHRSGRSRPATNTPPYVAICQDHWSSCFPGGVLNHVSYHVSCSLSTCNCLASAHCPLVNLAKVSSASLTPRSLAGAEKLLSPGVFPRLTITVSLGEL</sequence>
<reference evidence="2" key="1">
    <citation type="journal article" date="2021" name="Nat. Commun.">
        <title>Genetic determinants of endophytism in the Arabidopsis root mycobiome.</title>
        <authorList>
            <person name="Mesny F."/>
            <person name="Miyauchi S."/>
            <person name="Thiergart T."/>
            <person name="Pickel B."/>
            <person name="Atanasova L."/>
            <person name="Karlsson M."/>
            <person name="Huettel B."/>
            <person name="Barry K.W."/>
            <person name="Haridas S."/>
            <person name="Chen C."/>
            <person name="Bauer D."/>
            <person name="Andreopoulos W."/>
            <person name="Pangilinan J."/>
            <person name="LaButti K."/>
            <person name="Riley R."/>
            <person name="Lipzen A."/>
            <person name="Clum A."/>
            <person name="Drula E."/>
            <person name="Henrissat B."/>
            <person name="Kohler A."/>
            <person name="Grigoriev I.V."/>
            <person name="Martin F.M."/>
            <person name="Hacquard S."/>
        </authorList>
    </citation>
    <scope>NUCLEOTIDE SEQUENCE</scope>
    <source>
        <strain evidence="2">MPI-CAGE-AT-0021</strain>
    </source>
</reference>
<comment type="caution">
    <text evidence="2">The sequence shown here is derived from an EMBL/GenBank/DDBJ whole genome shotgun (WGS) entry which is preliminary data.</text>
</comment>
<dbReference type="Proteomes" id="UP000717696">
    <property type="component" value="Unassembled WGS sequence"/>
</dbReference>
<name>A0A9P9F2N5_9HYPO</name>
<proteinExistence type="predicted"/>
<keyword evidence="3" id="KW-1185">Reference proteome</keyword>